<keyword evidence="3" id="KW-1185">Reference proteome</keyword>
<proteinExistence type="predicted"/>
<comment type="caution">
    <text evidence="2">The sequence shown here is derived from an EMBL/GenBank/DDBJ whole genome shotgun (WGS) entry which is preliminary data.</text>
</comment>
<evidence type="ECO:0000313" key="3">
    <source>
        <dbReference type="Proteomes" id="UP000193560"/>
    </source>
</evidence>
<dbReference type="Proteomes" id="UP000193560">
    <property type="component" value="Unassembled WGS sequence"/>
</dbReference>
<reference evidence="2 3" key="1">
    <citation type="submission" date="2016-07" db="EMBL/GenBank/DDBJ databases">
        <title>Pervasive Adenine N6-methylation of Active Genes in Fungi.</title>
        <authorList>
            <consortium name="DOE Joint Genome Institute"/>
            <person name="Mondo S.J."/>
            <person name="Dannebaum R.O."/>
            <person name="Kuo R.C."/>
            <person name="Labutti K."/>
            <person name="Haridas S."/>
            <person name="Kuo A."/>
            <person name="Salamov A."/>
            <person name="Ahrendt S.R."/>
            <person name="Lipzen A."/>
            <person name="Sullivan W."/>
            <person name="Andreopoulos W.B."/>
            <person name="Clum A."/>
            <person name="Lindquist E."/>
            <person name="Daum C."/>
            <person name="Ramamoorthy G.K."/>
            <person name="Gryganskyi A."/>
            <person name="Culley D."/>
            <person name="Magnuson J.K."/>
            <person name="James T.Y."/>
            <person name="O'Malley M.A."/>
            <person name="Stajich J.E."/>
            <person name="Spatafora J.W."/>
            <person name="Visel A."/>
            <person name="Grigoriev I.V."/>
        </authorList>
    </citation>
    <scope>NUCLEOTIDE SEQUENCE [LARGE SCALE GENOMIC DNA]</scope>
    <source>
        <strain evidence="2 3">NRRL 1336</strain>
    </source>
</reference>
<accession>A0A1X2ID96</accession>
<evidence type="ECO:0000256" key="1">
    <source>
        <dbReference type="SAM" id="MobiDB-lite"/>
    </source>
</evidence>
<dbReference type="AlphaFoldDB" id="A0A1X2ID96"/>
<sequence length="113" mass="12613">MTVLGSLPLFGSLFSTSSKPDRIRKSIQPLSNVLKQRQQPYTRQATKSTNSADMITESNIMTSFPRPNLNPTLQYTLFGLSNSPPDQDYPQRNRQQARCSNCSGPHSTSFCPC</sequence>
<feature type="region of interest" description="Disordered" evidence="1">
    <location>
        <begin position="79"/>
        <end position="113"/>
    </location>
</feature>
<evidence type="ECO:0000313" key="2">
    <source>
        <dbReference type="EMBL" id="ORZ14486.1"/>
    </source>
</evidence>
<protein>
    <submittedName>
        <fullName evidence="2">Uncharacterized protein</fullName>
    </submittedName>
</protein>
<dbReference type="EMBL" id="MCGE01000014">
    <property type="protein sequence ID" value="ORZ14486.1"/>
    <property type="molecule type" value="Genomic_DNA"/>
</dbReference>
<organism evidence="2 3">
    <name type="scientific">Absidia repens</name>
    <dbReference type="NCBI Taxonomy" id="90262"/>
    <lineage>
        <taxon>Eukaryota</taxon>
        <taxon>Fungi</taxon>
        <taxon>Fungi incertae sedis</taxon>
        <taxon>Mucoromycota</taxon>
        <taxon>Mucoromycotina</taxon>
        <taxon>Mucoromycetes</taxon>
        <taxon>Mucorales</taxon>
        <taxon>Cunninghamellaceae</taxon>
        <taxon>Absidia</taxon>
    </lineage>
</organism>
<name>A0A1X2ID96_9FUNG</name>
<dbReference type="OrthoDB" id="2339532at2759"/>
<gene>
    <name evidence="2" type="ORF">BCR42DRAFT_52876</name>
</gene>